<dbReference type="RefSeq" id="WP_153463778.1">
    <property type="nucleotide sequence ID" value="NZ_WBOF01000001.1"/>
</dbReference>
<accession>A0A6N7KYT7</accession>
<gene>
    <name evidence="1" type="ORF">F7Q99_21375</name>
</gene>
<dbReference type="EMBL" id="WBOF01000001">
    <property type="protein sequence ID" value="MQS14743.1"/>
    <property type="molecule type" value="Genomic_DNA"/>
</dbReference>
<sequence length="157" mass="17890">MKISDEVVAAIDALQKQAMRTGDMYQLDRIERAIDELLRNPGDDKTPARHRVRSALAHAYELLQRRREIAPQGELCPERETVGYTEQGYHQVELLELIRVEPSFKHADRVILGHLVLGADALTLAEKYAVPVPRMRERISRLRCTARKAWPDLALAA</sequence>
<organism evidence="1 2">
    <name type="scientific">Streptomyces kaniharaensis</name>
    <dbReference type="NCBI Taxonomy" id="212423"/>
    <lineage>
        <taxon>Bacteria</taxon>
        <taxon>Bacillati</taxon>
        <taxon>Actinomycetota</taxon>
        <taxon>Actinomycetes</taxon>
        <taxon>Kitasatosporales</taxon>
        <taxon>Streptomycetaceae</taxon>
        <taxon>Streptomyces</taxon>
    </lineage>
</organism>
<evidence type="ECO:0000313" key="2">
    <source>
        <dbReference type="Proteomes" id="UP000450000"/>
    </source>
</evidence>
<evidence type="ECO:0000313" key="1">
    <source>
        <dbReference type="EMBL" id="MQS14743.1"/>
    </source>
</evidence>
<protein>
    <submittedName>
        <fullName evidence="1">Uncharacterized protein</fullName>
    </submittedName>
</protein>
<keyword evidence="2" id="KW-1185">Reference proteome</keyword>
<reference evidence="1 2" key="1">
    <citation type="submission" date="2019-09" db="EMBL/GenBank/DDBJ databases">
        <title>Genome Sequences of Streptomyces kaniharaensis ATCC 21070.</title>
        <authorList>
            <person name="Zhu W."/>
            <person name="De Crecy-Lagard V."/>
            <person name="Richards N.G."/>
        </authorList>
    </citation>
    <scope>NUCLEOTIDE SEQUENCE [LARGE SCALE GENOMIC DNA]</scope>
    <source>
        <strain evidence="1 2">SF-557</strain>
    </source>
</reference>
<dbReference type="OrthoDB" id="4775158at2"/>
<comment type="caution">
    <text evidence="1">The sequence shown here is derived from an EMBL/GenBank/DDBJ whole genome shotgun (WGS) entry which is preliminary data.</text>
</comment>
<dbReference type="Proteomes" id="UP000450000">
    <property type="component" value="Unassembled WGS sequence"/>
</dbReference>
<proteinExistence type="predicted"/>
<name>A0A6N7KYT7_9ACTN</name>
<dbReference type="AlphaFoldDB" id="A0A6N7KYT7"/>